<reference evidence="1" key="1">
    <citation type="submission" date="2023-06" db="EMBL/GenBank/DDBJ databases">
        <authorList>
            <consortium name="Lawrence Berkeley National Laboratory"/>
            <person name="Ahrendt S."/>
            <person name="Sahu N."/>
            <person name="Indic B."/>
            <person name="Wong-Bajracharya J."/>
            <person name="Merenyi Z."/>
            <person name="Ke H.-M."/>
            <person name="Monk M."/>
            <person name="Kocsube S."/>
            <person name="Drula E."/>
            <person name="Lipzen A."/>
            <person name="Balint B."/>
            <person name="Henrissat B."/>
            <person name="Andreopoulos B."/>
            <person name="Martin F.M."/>
            <person name="Harder C.B."/>
            <person name="Rigling D."/>
            <person name="Ford K.L."/>
            <person name="Foster G.D."/>
            <person name="Pangilinan J."/>
            <person name="Papanicolaou A."/>
            <person name="Barry K."/>
            <person name="LaButti K."/>
            <person name="Viragh M."/>
            <person name="Koriabine M."/>
            <person name="Yan M."/>
            <person name="Riley R."/>
            <person name="Champramary S."/>
            <person name="Plett K.L."/>
            <person name="Tsai I.J."/>
            <person name="Slot J."/>
            <person name="Sipos G."/>
            <person name="Plett J."/>
            <person name="Nagy L.G."/>
            <person name="Grigoriev I.V."/>
        </authorList>
    </citation>
    <scope>NUCLEOTIDE SEQUENCE</scope>
    <source>
        <strain evidence="1">HWK02</strain>
    </source>
</reference>
<sequence length="241" mass="25783">MSSTFSSVIVEGMPVRVAVVSRDYSVVSSGWLKKAWMRLGQRRDLLVSCMGLQGTGSFLLSCLVVNLEDYDALLGSDAVAYYRELCCTSSRAEDVCAQPVLESQSLPLEVCGGGDTDVIDDVDDNLALLARLDDQRLSSMVIKGEDCPSSGRDNILSPSVSGEGNDTELGSFAAGEGTEHVVCFDEDTGLDYSTCSGTGQPFAISVIHGMLFGRAVSGARALVFSSDMEHLRALLRTCRRV</sequence>
<proteinExistence type="predicted"/>
<evidence type="ECO:0000313" key="1">
    <source>
        <dbReference type="EMBL" id="KAK0489703.1"/>
    </source>
</evidence>
<gene>
    <name evidence="1" type="ORF">EDD18DRAFT_1189120</name>
</gene>
<comment type="caution">
    <text evidence="1">The sequence shown here is derived from an EMBL/GenBank/DDBJ whole genome shotgun (WGS) entry which is preliminary data.</text>
</comment>
<dbReference type="AlphaFoldDB" id="A0AA39UJ19"/>
<dbReference type="Proteomes" id="UP001175228">
    <property type="component" value="Unassembled WGS sequence"/>
</dbReference>
<dbReference type="EMBL" id="JAUEPU010000037">
    <property type="protein sequence ID" value="KAK0489703.1"/>
    <property type="molecule type" value="Genomic_DNA"/>
</dbReference>
<evidence type="ECO:0000313" key="2">
    <source>
        <dbReference type="Proteomes" id="UP001175228"/>
    </source>
</evidence>
<protein>
    <submittedName>
        <fullName evidence="1">Uncharacterized protein</fullName>
    </submittedName>
</protein>
<organism evidence="1 2">
    <name type="scientific">Armillaria luteobubalina</name>
    <dbReference type="NCBI Taxonomy" id="153913"/>
    <lineage>
        <taxon>Eukaryota</taxon>
        <taxon>Fungi</taxon>
        <taxon>Dikarya</taxon>
        <taxon>Basidiomycota</taxon>
        <taxon>Agaricomycotina</taxon>
        <taxon>Agaricomycetes</taxon>
        <taxon>Agaricomycetidae</taxon>
        <taxon>Agaricales</taxon>
        <taxon>Marasmiineae</taxon>
        <taxon>Physalacriaceae</taxon>
        <taxon>Armillaria</taxon>
    </lineage>
</organism>
<keyword evidence="2" id="KW-1185">Reference proteome</keyword>
<accession>A0AA39UJ19</accession>
<name>A0AA39UJ19_9AGAR</name>